<evidence type="ECO:0000313" key="2">
    <source>
        <dbReference type="Proteomes" id="UP000070133"/>
    </source>
</evidence>
<comment type="caution">
    <text evidence="1">The sequence shown here is derived from an EMBL/GenBank/DDBJ whole genome shotgun (WGS) entry which is preliminary data.</text>
</comment>
<dbReference type="Pfam" id="PF13489">
    <property type="entry name" value="Methyltransf_23"/>
    <property type="match status" value="1"/>
</dbReference>
<name>A0A139HLS1_9PEZI</name>
<organism evidence="1 2">
    <name type="scientific">Pseudocercospora eumusae</name>
    <dbReference type="NCBI Taxonomy" id="321146"/>
    <lineage>
        <taxon>Eukaryota</taxon>
        <taxon>Fungi</taxon>
        <taxon>Dikarya</taxon>
        <taxon>Ascomycota</taxon>
        <taxon>Pezizomycotina</taxon>
        <taxon>Dothideomycetes</taxon>
        <taxon>Dothideomycetidae</taxon>
        <taxon>Mycosphaerellales</taxon>
        <taxon>Mycosphaerellaceae</taxon>
        <taxon>Pseudocercospora</taxon>
    </lineage>
</organism>
<evidence type="ECO:0008006" key="3">
    <source>
        <dbReference type="Google" id="ProtNLM"/>
    </source>
</evidence>
<dbReference type="InterPro" id="IPR029063">
    <property type="entry name" value="SAM-dependent_MTases_sf"/>
</dbReference>
<accession>A0A139HLS1</accession>
<dbReference type="PANTHER" id="PTHR43591">
    <property type="entry name" value="METHYLTRANSFERASE"/>
    <property type="match status" value="1"/>
</dbReference>
<dbReference type="PANTHER" id="PTHR43591:SF10">
    <property type="entry name" value="ABC TRANSMEMBRANE TYPE-1 DOMAIN-CONTAINING PROTEIN-RELATED"/>
    <property type="match status" value="1"/>
</dbReference>
<dbReference type="Gene3D" id="3.40.50.150">
    <property type="entry name" value="Vaccinia Virus protein VP39"/>
    <property type="match status" value="1"/>
</dbReference>
<dbReference type="EMBL" id="LFZN01000030">
    <property type="protein sequence ID" value="KXT03451.1"/>
    <property type="molecule type" value="Genomic_DNA"/>
</dbReference>
<gene>
    <name evidence="1" type="ORF">AC578_1636</name>
</gene>
<dbReference type="SUPFAM" id="SSF53335">
    <property type="entry name" value="S-adenosyl-L-methionine-dependent methyltransferases"/>
    <property type="match status" value="1"/>
</dbReference>
<sequence>MKCGSTIRAGDTIKHTPSALQFKEYLHGALRLRSMASRLVCDRSVEDSFSIRIRPTNTSFSPHPGRILDIGTGTGIWAIEAADKYENAQVYANDLSPIQPKWVPPNLTFEVDDVESDWPPRPPFDLIHSRYMAGSIADWPRLMQQAYTQTSNGGWAEFQDLDLHNYSEDNSIPAGNKVLELYKHIIQGCEQVGRTACPGPNLKRWMEEAGFRNVTEHILKLPLGPWPRDMTLRRIGAANLTQMLDGLDAFSVALFTKVLGWKVEEVQLFLREVREDAKRKSVHMIHHFHVVYGQRVD</sequence>
<reference evidence="1 2" key="1">
    <citation type="submission" date="2015-07" db="EMBL/GenBank/DDBJ databases">
        <title>Comparative genomics of the Sigatoka disease complex on banana suggests a link between parallel evolutionary changes in Pseudocercospora fijiensis and Pseudocercospora eumusae and increased virulence on the banana host.</title>
        <authorList>
            <person name="Chang T.-C."/>
            <person name="Salvucci A."/>
            <person name="Crous P.W."/>
            <person name="Stergiopoulos I."/>
        </authorList>
    </citation>
    <scope>NUCLEOTIDE SEQUENCE [LARGE SCALE GENOMIC DNA]</scope>
    <source>
        <strain evidence="1 2">CBS 114824</strain>
    </source>
</reference>
<protein>
    <recommendedName>
        <fullName evidence="3">Methyltransferase domain-containing protein</fullName>
    </recommendedName>
</protein>
<evidence type="ECO:0000313" key="1">
    <source>
        <dbReference type="EMBL" id="KXT03451.1"/>
    </source>
</evidence>
<dbReference type="OrthoDB" id="3621619at2759"/>
<keyword evidence="2" id="KW-1185">Reference proteome</keyword>
<dbReference type="CDD" id="cd02440">
    <property type="entry name" value="AdoMet_MTases"/>
    <property type="match status" value="1"/>
</dbReference>
<dbReference type="AlphaFoldDB" id="A0A139HLS1"/>
<dbReference type="GO" id="GO:0008168">
    <property type="term" value="F:methyltransferase activity"/>
    <property type="evidence" value="ECO:0007669"/>
    <property type="project" value="TreeGrafter"/>
</dbReference>
<dbReference type="Proteomes" id="UP000070133">
    <property type="component" value="Unassembled WGS sequence"/>
</dbReference>
<proteinExistence type="predicted"/>